<dbReference type="AlphaFoldDB" id="A0ABC8CRR4"/>
<dbReference type="PANTHER" id="PTHR30461">
    <property type="entry name" value="DNA-INVERTASE FROM LAMBDOID PROPHAGE"/>
    <property type="match status" value="1"/>
</dbReference>
<feature type="domain" description="Recombinase" evidence="3">
    <location>
        <begin position="155"/>
        <end position="281"/>
    </location>
</feature>
<dbReference type="CDD" id="cd00338">
    <property type="entry name" value="Ser_Recombinase"/>
    <property type="match status" value="1"/>
</dbReference>
<dbReference type="PANTHER" id="PTHR30461:SF23">
    <property type="entry name" value="DNA RECOMBINASE-RELATED"/>
    <property type="match status" value="1"/>
</dbReference>
<dbReference type="Gene3D" id="3.90.1750.20">
    <property type="entry name" value="Putative Large Serine Recombinase, Chain B, Domain 2"/>
    <property type="match status" value="1"/>
</dbReference>
<evidence type="ECO:0000256" key="1">
    <source>
        <dbReference type="SAM" id="Coils"/>
    </source>
</evidence>
<name>A0ABC8CRR4_CLOBO</name>
<dbReference type="PROSITE" id="PS51737">
    <property type="entry name" value="RECOMBINASE_DNA_BIND"/>
    <property type="match status" value="1"/>
</dbReference>
<reference evidence="4 5" key="1">
    <citation type="submission" date="2018-01" db="EMBL/GenBank/DDBJ databases">
        <title>Genetic Diversity of Clostridium botulinum in seafood.</title>
        <authorList>
            <person name="Athira V."/>
            <person name="Arun Jyothi P.V."/>
            <person name="Lalitha K.V."/>
            <person name="Joseph T.C."/>
        </authorList>
    </citation>
    <scope>NUCLEOTIDE SEQUENCE [LARGE SCALE GENOMIC DNA]</scope>
    <source>
        <strain evidence="4 5">Mfbjulcb8</strain>
    </source>
</reference>
<dbReference type="InterPro" id="IPR025827">
    <property type="entry name" value="Zn_ribbon_recom_dom"/>
</dbReference>
<dbReference type="EMBL" id="CP027777">
    <property type="protein sequence ID" value="AVQ37757.1"/>
    <property type="molecule type" value="Genomic_DNA"/>
</dbReference>
<feature type="coiled-coil region" evidence="1">
    <location>
        <begin position="412"/>
        <end position="439"/>
    </location>
</feature>
<organism evidence="4 5">
    <name type="scientific">Clostridium botulinum</name>
    <dbReference type="NCBI Taxonomy" id="1491"/>
    <lineage>
        <taxon>Bacteria</taxon>
        <taxon>Bacillati</taxon>
        <taxon>Bacillota</taxon>
        <taxon>Clostridia</taxon>
        <taxon>Eubacteriales</taxon>
        <taxon>Clostridiaceae</taxon>
        <taxon>Clostridium</taxon>
    </lineage>
</organism>
<dbReference type="RefSeq" id="WP_159034290.1">
    <property type="nucleotide sequence ID" value="NZ_CP027777.1"/>
</dbReference>
<dbReference type="InterPro" id="IPR006119">
    <property type="entry name" value="Resolv_N"/>
</dbReference>
<dbReference type="Pfam" id="PF13408">
    <property type="entry name" value="Zn_ribbon_recom"/>
    <property type="match status" value="1"/>
</dbReference>
<keyword evidence="1" id="KW-0175">Coiled coil</keyword>
<dbReference type="InterPro" id="IPR036162">
    <property type="entry name" value="Resolvase-like_N_sf"/>
</dbReference>
<sequence>MIKAAFYGRFSSNNQREESIDAQLRASEEFAEKNGYGIVCNYADKAKSGTSDKRPEFLRMIKDAEKGLFNVVIVHKLDRFSRDKYDSALYKRKLKQCGIRLVSVTEQLDGSPESVILESVIEGMAEYYSKNLARETMKGLKENAYKCKHTGGLAPLGYEVNEGKKYVINEREAKSVRLIFDMYISGYSHSQMVDELNSRGFKTKVGAIFRTNSINSVLNNEKYTGVYIYNRSAKKDAFGKRNSHAYKDPSEIIKIEGGMPQIISKETFKKAHEILKSRKRKPGANKAKENYLLSGLIRCACCGKSYQGNRRQAKNKPMYISYRCSYRGATSSKVCDNKEIRKEYIEEYVLSELERKIFNDGAIAYLVEGINNNLQKQNKVDDEKKEVIVNELKEIDAKINNIVTAIASGFMQEEFKMKMDELKEKKSDLEFKQAQLKSNDITQVVTEKDVRNLLNNFSGYVISRNIPECKKFIQDFVKEVVVYKEHIEVLFNVSFNMLKNCEEVEVFSKIKRYDLYLKYSKSFYINVS</sequence>
<dbReference type="SMART" id="SM00857">
    <property type="entry name" value="Resolvase"/>
    <property type="match status" value="1"/>
</dbReference>
<dbReference type="PROSITE" id="PS51736">
    <property type="entry name" value="RECOMBINASES_3"/>
    <property type="match status" value="1"/>
</dbReference>
<dbReference type="InterPro" id="IPR038109">
    <property type="entry name" value="DNA_bind_recomb_sf"/>
</dbReference>
<dbReference type="SUPFAM" id="SSF53041">
    <property type="entry name" value="Resolvase-like"/>
    <property type="match status" value="1"/>
</dbReference>
<evidence type="ECO:0000259" key="2">
    <source>
        <dbReference type="PROSITE" id="PS51736"/>
    </source>
</evidence>
<feature type="domain" description="Resolvase/invertase-type recombinase catalytic" evidence="2">
    <location>
        <begin position="3"/>
        <end position="148"/>
    </location>
</feature>
<protein>
    <submittedName>
        <fullName evidence="4">Recombinase family protein</fullName>
    </submittedName>
</protein>
<dbReference type="Pfam" id="PF07508">
    <property type="entry name" value="Recombinase"/>
    <property type="match status" value="1"/>
</dbReference>
<evidence type="ECO:0000259" key="3">
    <source>
        <dbReference type="PROSITE" id="PS51737"/>
    </source>
</evidence>
<accession>A0ABC8CRR4</accession>
<evidence type="ECO:0000313" key="4">
    <source>
        <dbReference type="EMBL" id="AVQ37757.1"/>
    </source>
</evidence>
<evidence type="ECO:0000313" key="5">
    <source>
        <dbReference type="Proteomes" id="UP000240615"/>
    </source>
</evidence>
<dbReference type="Gene3D" id="3.40.50.1390">
    <property type="entry name" value="Resolvase, N-terminal catalytic domain"/>
    <property type="match status" value="1"/>
</dbReference>
<dbReference type="InterPro" id="IPR011109">
    <property type="entry name" value="DNA_bind_recombinase_dom"/>
</dbReference>
<proteinExistence type="predicted"/>
<gene>
    <name evidence="4" type="ORF">C7M56_03290</name>
</gene>
<dbReference type="Pfam" id="PF00239">
    <property type="entry name" value="Resolvase"/>
    <property type="match status" value="1"/>
</dbReference>
<dbReference type="Proteomes" id="UP000240615">
    <property type="component" value="Chromosome"/>
</dbReference>
<dbReference type="InterPro" id="IPR050639">
    <property type="entry name" value="SSR_resolvase"/>
</dbReference>